<name>A0A8J3WXG1_9ACTN</name>
<gene>
    <name evidence="3" type="ORF">Pta02_80170</name>
</gene>
<dbReference type="PANTHER" id="PTHR46553">
    <property type="entry name" value="ADENINE NUCLEOTIDE ALPHA HYDROLASES-LIKE SUPERFAMILY PROTEIN"/>
    <property type="match status" value="1"/>
</dbReference>
<dbReference type="PANTHER" id="PTHR46553:SF3">
    <property type="entry name" value="ADENINE NUCLEOTIDE ALPHA HYDROLASES-LIKE SUPERFAMILY PROTEIN"/>
    <property type="match status" value="1"/>
</dbReference>
<evidence type="ECO:0000259" key="2">
    <source>
        <dbReference type="Pfam" id="PF00582"/>
    </source>
</evidence>
<dbReference type="Pfam" id="PF00582">
    <property type="entry name" value="Usp"/>
    <property type="match status" value="2"/>
</dbReference>
<comment type="similarity">
    <text evidence="1">Belongs to the universal stress protein A family.</text>
</comment>
<feature type="domain" description="UspA" evidence="2">
    <location>
        <begin position="5"/>
        <end position="139"/>
    </location>
</feature>
<feature type="domain" description="UspA" evidence="2">
    <location>
        <begin position="149"/>
        <end position="283"/>
    </location>
</feature>
<protein>
    <submittedName>
        <fullName evidence="3">Universal stress protein</fullName>
    </submittedName>
</protein>
<proteinExistence type="inferred from homology"/>
<dbReference type="Proteomes" id="UP000634476">
    <property type="component" value="Unassembled WGS sequence"/>
</dbReference>
<accession>A0A8J3WXG1</accession>
<dbReference type="InterPro" id="IPR006016">
    <property type="entry name" value="UspA"/>
</dbReference>
<dbReference type="EMBL" id="BOOK01000089">
    <property type="protein sequence ID" value="GII06009.1"/>
    <property type="molecule type" value="Genomic_DNA"/>
</dbReference>
<comment type="caution">
    <text evidence="3">The sequence shown here is derived from an EMBL/GenBank/DDBJ whole genome shotgun (WGS) entry which is preliminary data.</text>
</comment>
<dbReference type="Gene3D" id="3.40.50.620">
    <property type="entry name" value="HUPs"/>
    <property type="match status" value="2"/>
</dbReference>
<evidence type="ECO:0000313" key="4">
    <source>
        <dbReference type="Proteomes" id="UP000634476"/>
    </source>
</evidence>
<dbReference type="PRINTS" id="PR01438">
    <property type="entry name" value="UNVRSLSTRESS"/>
</dbReference>
<keyword evidence="4" id="KW-1185">Reference proteome</keyword>
<dbReference type="SUPFAM" id="SSF52402">
    <property type="entry name" value="Adenine nucleotide alpha hydrolases-like"/>
    <property type="match status" value="2"/>
</dbReference>
<dbReference type="InterPro" id="IPR006015">
    <property type="entry name" value="Universal_stress_UspA"/>
</dbReference>
<organism evidence="3 4">
    <name type="scientific">Planobispora takensis</name>
    <dbReference type="NCBI Taxonomy" id="1367882"/>
    <lineage>
        <taxon>Bacteria</taxon>
        <taxon>Bacillati</taxon>
        <taxon>Actinomycetota</taxon>
        <taxon>Actinomycetes</taxon>
        <taxon>Streptosporangiales</taxon>
        <taxon>Streptosporangiaceae</taxon>
        <taxon>Planobispora</taxon>
    </lineage>
</organism>
<evidence type="ECO:0000313" key="3">
    <source>
        <dbReference type="EMBL" id="GII06009.1"/>
    </source>
</evidence>
<dbReference type="RefSeq" id="WP_203880209.1">
    <property type="nucleotide sequence ID" value="NZ_BOOK01000089.1"/>
</dbReference>
<evidence type="ECO:0000256" key="1">
    <source>
        <dbReference type="ARBA" id="ARBA00008791"/>
    </source>
</evidence>
<sequence>MTGLIVVGVDGSAPATAALDWASEEAACRGAALKIVNVREPWTVAAPFFRAGTVDDSAAGYGPQTLEAAVRRAREHASATEITTSLATGAVVERLRAESEGADELVIGSRGLGGFSGLVLGSVGLALAGHAAGPVVVVRTVARSVHGVIAVGFDGSEHSEAALEYAFTQARRRGARLRAVYAWQMPMSSPYALGCSPVVERVFQDEAAVARQYLAPWREKYPDVEVEESAVCDHPIHVLSEESRRADLVVVGSRGLGGFSSAVLGSVSHGVLHRAHCPVAVVRPRKEER</sequence>
<dbReference type="InterPro" id="IPR014729">
    <property type="entry name" value="Rossmann-like_a/b/a_fold"/>
</dbReference>
<dbReference type="AlphaFoldDB" id="A0A8J3WXG1"/>
<reference evidence="3" key="1">
    <citation type="submission" date="2021-01" db="EMBL/GenBank/DDBJ databases">
        <title>Whole genome shotgun sequence of Planobispora takensis NBRC 109077.</title>
        <authorList>
            <person name="Komaki H."/>
            <person name="Tamura T."/>
        </authorList>
    </citation>
    <scope>NUCLEOTIDE SEQUENCE</scope>
    <source>
        <strain evidence="3">NBRC 109077</strain>
    </source>
</reference>